<sequence length="258" mass="29001">MVLIMRSTDNHLIDGVISLDPSTLSHASDDQLYLLTFVFTSGSSRLRALSAHESQELLHASKSNGAPLPNAAFELIVDEKHLRPLNGEPSAKTNSLFGKGTYLSTELNVSLLWSPFSAASSLVDVPWSTLSCVALCRVIADDHGVKVGCNTDACCSASDEVIRRRHIPQTYIIVQNNDLVRVTHLLVYWTTKSSPKPEYIFSQRVVHWLRNNVFWILIFLYVVVLLLVALMEKLRVRRYVDRISNAFFETHDNLATFD</sequence>
<reference evidence="9" key="1">
    <citation type="submission" date="2016-06" db="UniProtKB">
        <authorList>
            <consortium name="WormBaseParasite"/>
        </authorList>
    </citation>
    <scope>IDENTIFICATION</scope>
</reference>
<proteinExistence type="inferred from homology"/>
<keyword evidence="2" id="KW-0808">Transferase</keyword>
<dbReference type="GO" id="GO:0016779">
    <property type="term" value="F:nucleotidyltransferase activity"/>
    <property type="evidence" value="ECO:0007669"/>
    <property type="project" value="UniProtKB-KW"/>
</dbReference>
<dbReference type="PANTHER" id="PTHR21328">
    <property type="entry name" value="POLY ADP-RIBOSE POLYMERASE FAMILY, MEMBER PARP"/>
    <property type="match status" value="1"/>
</dbReference>
<accession>A0A183J011</accession>
<evidence type="ECO:0000256" key="2">
    <source>
        <dbReference type="ARBA" id="ARBA00022679"/>
    </source>
</evidence>
<evidence type="ECO:0000256" key="3">
    <source>
        <dbReference type="ARBA" id="ARBA00022695"/>
    </source>
</evidence>
<keyword evidence="6" id="KW-0812">Transmembrane</keyword>
<keyword evidence="3" id="KW-0548">Nucleotidyltransferase</keyword>
<name>A0A183J011_9BILA</name>
<dbReference type="EMBL" id="UZAM01012450">
    <property type="protein sequence ID" value="VDP21909.1"/>
    <property type="molecule type" value="Genomic_DNA"/>
</dbReference>
<evidence type="ECO:0000256" key="6">
    <source>
        <dbReference type="SAM" id="Phobius"/>
    </source>
</evidence>
<evidence type="ECO:0000313" key="9">
    <source>
        <dbReference type="WBParaSite" id="SBAD_0000954001-mRNA-1"/>
    </source>
</evidence>
<dbReference type="OrthoDB" id="19501at2759"/>
<dbReference type="GO" id="GO:0016757">
    <property type="term" value="F:glycosyltransferase activity"/>
    <property type="evidence" value="ECO:0007669"/>
    <property type="project" value="UniProtKB-KW"/>
</dbReference>
<protein>
    <submittedName>
        <fullName evidence="9">PARP catalytic domain-containing protein</fullName>
    </submittedName>
</protein>
<keyword evidence="8" id="KW-1185">Reference proteome</keyword>
<evidence type="ECO:0000256" key="4">
    <source>
        <dbReference type="ARBA" id="ARBA00023027"/>
    </source>
</evidence>
<keyword evidence="4" id="KW-0520">NAD</keyword>
<comment type="similarity">
    <text evidence="5">Belongs to the ARTD/PARP family.</text>
</comment>
<keyword evidence="6" id="KW-1133">Transmembrane helix</keyword>
<keyword evidence="6" id="KW-0472">Membrane</keyword>
<dbReference type="SUPFAM" id="SSF56399">
    <property type="entry name" value="ADP-ribosylation"/>
    <property type="match status" value="1"/>
</dbReference>
<dbReference type="AlphaFoldDB" id="A0A183J011"/>
<organism evidence="9">
    <name type="scientific">Soboliphyme baturini</name>
    <dbReference type="NCBI Taxonomy" id="241478"/>
    <lineage>
        <taxon>Eukaryota</taxon>
        <taxon>Metazoa</taxon>
        <taxon>Ecdysozoa</taxon>
        <taxon>Nematoda</taxon>
        <taxon>Enoplea</taxon>
        <taxon>Dorylaimia</taxon>
        <taxon>Dioctophymatida</taxon>
        <taxon>Dioctophymatoidea</taxon>
        <taxon>Soboliphymatidae</taxon>
        <taxon>Soboliphyme</taxon>
    </lineage>
</organism>
<dbReference type="InterPro" id="IPR051838">
    <property type="entry name" value="ARTD_PARP"/>
</dbReference>
<dbReference type="Proteomes" id="UP000270296">
    <property type="component" value="Unassembled WGS sequence"/>
</dbReference>
<gene>
    <name evidence="7" type="ORF">SBAD_LOCUS9209</name>
</gene>
<dbReference type="WBParaSite" id="SBAD_0000954001-mRNA-1">
    <property type="protein sequence ID" value="SBAD_0000954001-mRNA-1"/>
    <property type="gene ID" value="SBAD_0000954001"/>
</dbReference>
<evidence type="ECO:0000313" key="8">
    <source>
        <dbReference type="Proteomes" id="UP000270296"/>
    </source>
</evidence>
<evidence type="ECO:0000256" key="5">
    <source>
        <dbReference type="ARBA" id="ARBA00024347"/>
    </source>
</evidence>
<keyword evidence="1" id="KW-0328">Glycosyltransferase</keyword>
<reference evidence="7 8" key="2">
    <citation type="submission" date="2018-11" db="EMBL/GenBank/DDBJ databases">
        <authorList>
            <consortium name="Pathogen Informatics"/>
        </authorList>
    </citation>
    <scope>NUCLEOTIDE SEQUENCE [LARGE SCALE GENOMIC DNA]</scope>
</reference>
<evidence type="ECO:0000313" key="7">
    <source>
        <dbReference type="EMBL" id="VDP21909.1"/>
    </source>
</evidence>
<feature type="transmembrane region" description="Helical" evidence="6">
    <location>
        <begin position="213"/>
        <end position="231"/>
    </location>
</feature>
<evidence type="ECO:0000256" key="1">
    <source>
        <dbReference type="ARBA" id="ARBA00022676"/>
    </source>
</evidence>